<comment type="caution">
    <text evidence="1">The sequence shown here is derived from an EMBL/GenBank/DDBJ whole genome shotgun (WGS) entry which is preliminary data.</text>
</comment>
<feature type="non-terminal residue" evidence="1">
    <location>
        <position position="44"/>
    </location>
</feature>
<dbReference type="AlphaFoldDB" id="A0A0F9F845"/>
<gene>
    <name evidence="1" type="ORF">LCGC14_2062550</name>
</gene>
<reference evidence="1" key="1">
    <citation type="journal article" date="2015" name="Nature">
        <title>Complex archaea that bridge the gap between prokaryotes and eukaryotes.</title>
        <authorList>
            <person name="Spang A."/>
            <person name="Saw J.H."/>
            <person name="Jorgensen S.L."/>
            <person name="Zaremba-Niedzwiedzka K."/>
            <person name="Martijn J."/>
            <person name="Lind A.E."/>
            <person name="van Eijk R."/>
            <person name="Schleper C."/>
            <person name="Guy L."/>
            <person name="Ettema T.J."/>
        </authorList>
    </citation>
    <scope>NUCLEOTIDE SEQUENCE</scope>
</reference>
<proteinExistence type="predicted"/>
<name>A0A0F9F845_9ZZZZ</name>
<dbReference type="EMBL" id="LAZR01024576">
    <property type="protein sequence ID" value="KKL74676.1"/>
    <property type="molecule type" value="Genomic_DNA"/>
</dbReference>
<organism evidence="1">
    <name type="scientific">marine sediment metagenome</name>
    <dbReference type="NCBI Taxonomy" id="412755"/>
    <lineage>
        <taxon>unclassified sequences</taxon>
        <taxon>metagenomes</taxon>
        <taxon>ecological metagenomes</taxon>
    </lineage>
</organism>
<accession>A0A0F9F845</accession>
<evidence type="ECO:0000313" key="1">
    <source>
        <dbReference type="EMBL" id="KKL74676.1"/>
    </source>
</evidence>
<protein>
    <submittedName>
        <fullName evidence="1">Uncharacterized protein</fullName>
    </submittedName>
</protein>
<sequence length="44" mass="4960">MLTMCPEKWFDGPKAVVLRFTPSVWYIPTSTLSPAVSERTSVTE</sequence>